<name>A0A8J6DFZ0_GALPY</name>
<sequence>NQILDGTHLHFQMEGHLQKEKEWYLQHKFEENLGSTSIAVHATVTTENLADVSVLSRTVTGAVMQFAAATGATLMTGCFTSGIFTNQIQTAFRANHQPLMEASHAYLPATAALSSVPCGHCHPCNKFAHSGVSGVDASPGSSALGWHCCPRNMNTHGKSCLISASMEILKTDKEERPAAEKTVVQGESQGGCGSRLAPLCPLRCFPVKLGECAQPAANAGTAAPDLYVQCISVAEPNAKQAPCCAVLVHLPPIL</sequence>
<dbReference type="GO" id="GO:0006412">
    <property type="term" value="P:translation"/>
    <property type="evidence" value="ECO:0007669"/>
    <property type="project" value="InterPro"/>
</dbReference>
<comment type="caution">
    <text evidence="3">The sequence shown here is derived from an EMBL/GenBank/DDBJ whole genome shotgun (WGS) entry which is preliminary data.</text>
</comment>
<dbReference type="SUPFAM" id="SSF52313">
    <property type="entry name" value="Ribosomal protein S2"/>
    <property type="match status" value="1"/>
</dbReference>
<reference evidence="3" key="1">
    <citation type="journal article" date="2021" name="Evol. Appl.">
        <title>The genome of the Pyrenean desman and the effects of bottlenecks and inbreeding on the genomic landscape of an endangered species.</title>
        <authorList>
            <person name="Escoda L."/>
            <person name="Castresana J."/>
        </authorList>
    </citation>
    <scope>NUCLEOTIDE SEQUENCE</scope>
    <source>
        <strain evidence="3">IBE-C5619</strain>
    </source>
</reference>
<dbReference type="InterPro" id="IPR023591">
    <property type="entry name" value="Ribosomal_uS2_flav_dom_sf"/>
</dbReference>
<dbReference type="PANTHER" id="PTHR11489">
    <property type="entry name" value="40S RIBOSOMAL PROTEIN SA"/>
    <property type="match status" value="1"/>
</dbReference>
<keyword evidence="2" id="KW-0687">Ribonucleoprotein</keyword>
<dbReference type="AlphaFoldDB" id="A0A8J6DFZ0"/>
<dbReference type="GO" id="GO:0015935">
    <property type="term" value="C:small ribosomal subunit"/>
    <property type="evidence" value="ECO:0007669"/>
    <property type="project" value="InterPro"/>
</dbReference>
<keyword evidence="1 3" id="KW-0689">Ribosomal protein</keyword>
<dbReference type="EMBL" id="JAGFMF010012281">
    <property type="protein sequence ID" value="KAG8504863.1"/>
    <property type="molecule type" value="Genomic_DNA"/>
</dbReference>
<organism evidence="3 4">
    <name type="scientific">Galemys pyrenaicus</name>
    <name type="common">Iberian desman</name>
    <name type="synonym">Pyrenean desman</name>
    <dbReference type="NCBI Taxonomy" id="202257"/>
    <lineage>
        <taxon>Eukaryota</taxon>
        <taxon>Metazoa</taxon>
        <taxon>Chordata</taxon>
        <taxon>Craniata</taxon>
        <taxon>Vertebrata</taxon>
        <taxon>Euteleostomi</taxon>
        <taxon>Mammalia</taxon>
        <taxon>Eutheria</taxon>
        <taxon>Laurasiatheria</taxon>
        <taxon>Eulipotyphla</taxon>
        <taxon>Talpidae</taxon>
        <taxon>Galemys</taxon>
    </lineage>
</organism>
<dbReference type="GO" id="GO:0003735">
    <property type="term" value="F:structural constituent of ribosome"/>
    <property type="evidence" value="ECO:0007669"/>
    <property type="project" value="InterPro"/>
</dbReference>
<dbReference type="InterPro" id="IPR005707">
    <property type="entry name" value="Ribosomal_uS2_euk/arc"/>
</dbReference>
<dbReference type="Gene3D" id="3.40.50.10490">
    <property type="entry name" value="Glucose-6-phosphate isomerase like protein, domain 1"/>
    <property type="match status" value="1"/>
</dbReference>
<proteinExistence type="predicted"/>
<evidence type="ECO:0000313" key="4">
    <source>
        <dbReference type="Proteomes" id="UP000700334"/>
    </source>
</evidence>
<protein>
    <submittedName>
        <fullName evidence="3">40S ribosomal protein SA</fullName>
    </submittedName>
</protein>
<keyword evidence="4" id="KW-1185">Reference proteome</keyword>
<accession>A0A8J6DFZ0</accession>
<evidence type="ECO:0000313" key="3">
    <source>
        <dbReference type="EMBL" id="KAG8504863.1"/>
    </source>
</evidence>
<evidence type="ECO:0000256" key="1">
    <source>
        <dbReference type="ARBA" id="ARBA00022980"/>
    </source>
</evidence>
<feature type="non-terminal residue" evidence="3">
    <location>
        <position position="1"/>
    </location>
</feature>
<gene>
    <name evidence="3" type="ORF">J0S82_008385</name>
</gene>
<dbReference type="Proteomes" id="UP000700334">
    <property type="component" value="Unassembled WGS sequence"/>
</dbReference>
<evidence type="ECO:0000256" key="2">
    <source>
        <dbReference type="ARBA" id="ARBA00023274"/>
    </source>
</evidence>